<keyword evidence="1" id="KW-0472">Membrane</keyword>
<feature type="domain" description="SAF" evidence="2">
    <location>
        <begin position="39"/>
        <end position="101"/>
    </location>
</feature>
<protein>
    <submittedName>
        <fullName evidence="3">Flp pilus assembly protein CpaB</fullName>
    </submittedName>
</protein>
<reference evidence="3 4" key="1">
    <citation type="submission" date="2024-09" db="EMBL/GenBank/DDBJ databases">
        <title>Laminarin stimulates single cell rates of sulfate reduction while oxygen inhibits transcriptomic activity in coastal marine sediment.</title>
        <authorList>
            <person name="Lindsay M."/>
            <person name="Orcutt B."/>
            <person name="Emerson D."/>
            <person name="Stepanauskas R."/>
            <person name="D'Angelo T."/>
        </authorList>
    </citation>
    <scope>NUCLEOTIDE SEQUENCE [LARGE SCALE GENOMIC DNA]</scope>
    <source>
        <strain evidence="3">SAG AM-311-K15</strain>
    </source>
</reference>
<name>A0ABV6YX74_UNCC1</name>
<evidence type="ECO:0000259" key="2">
    <source>
        <dbReference type="SMART" id="SM00858"/>
    </source>
</evidence>
<dbReference type="CDD" id="cd11614">
    <property type="entry name" value="SAF_CpaB_FlgA_like"/>
    <property type="match status" value="1"/>
</dbReference>
<dbReference type="Pfam" id="PF16976">
    <property type="entry name" value="RcpC"/>
    <property type="match status" value="1"/>
</dbReference>
<keyword evidence="1" id="KW-1133">Transmembrane helix</keyword>
<evidence type="ECO:0000313" key="4">
    <source>
        <dbReference type="Proteomes" id="UP001594351"/>
    </source>
</evidence>
<dbReference type="Pfam" id="PF08666">
    <property type="entry name" value="SAF"/>
    <property type="match status" value="1"/>
</dbReference>
<dbReference type="Proteomes" id="UP001594351">
    <property type="component" value="Unassembled WGS sequence"/>
</dbReference>
<accession>A0ABV6YX74</accession>
<gene>
    <name evidence="3" type="primary">cpaB</name>
    <name evidence="3" type="ORF">ACFL27_11480</name>
</gene>
<keyword evidence="1" id="KW-0812">Transmembrane</keyword>
<dbReference type="SMART" id="SM00858">
    <property type="entry name" value="SAF"/>
    <property type="match status" value="1"/>
</dbReference>
<proteinExistence type="predicted"/>
<dbReference type="EMBL" id="JBHPBY010000125">
    <property type="protein sequence ID" value="MFC1850805.1"/>
    <property type="molecule type" value="Genomic_DNA"/>
</dbReference>
<dbReference type="InterPro" id="IPR017592">
    <property type="entry name" value="Pilus_assmbl_Flp-typ_CpaB"/>
</dbReference>
<evidence type="ECO:0000256" key="1">
    <source>
        <dbReference type="SAM" id="Phobius"/>
    </source>
</evidence>
<dbReference type="InterPro" id="IPR031571">
    <property type="entry name" value="RcpC_dom"/>
</dbReference>
<organism evidence="3 4">
    <name type="scientific">candidate division CSSED10-310 bacterium</name>
    <dbReference type="NCBI Taxonomy" id="2855610"/>
    <lineage>
        <taxon>Bacteria</taxon>
        <taxon>Bacteria division CSSED10-310</taxon>
    </lineage>
</organism>
<sequence>MKGKGAFAISMILGLIAVFAVFAYIKRERNKIFEDTKAVRVLTAKDDILEMERLDESMVVYQEVPAKFVQPKALFSVEEVVGQVTSVPIFKGEQVLATKLVAFGWDTGLAMKVPPGMRALSVPVTDVTGVAGLIRPGNFVDLYGTFKVKSKNRSDVFEATRIILQKVRVLSVERTMGALTRDKERQEDGETMKGVKTDMGLGKKKEYPKNITIAVTPSQASKVITAVAAGLVYAALRSRYETEEEVIVEPIDVRDLIGKENVVPAKRRPDWIEIRGSERTFD</sequence>
<dbReference type="InterPro" id="IPR013974">
    <property type="entry name" value="SAF"/>
</dbReference>
<keyword evidence="4" id="KW-1185">Reference proteome</keyword>
<feature type="transmembrane region" description="Helical" evidence="1">
    <location>
        <begin position="6"/>
        <end position="25"/>
    </location>
</feature>
<comment type="caution">
    <text evidence="3">The sequence shown here is derived from an EMBL/GenBank/DDBJ whole genome shotgun (WGS) entry which is preliminary data.</text>
</comment>
<dbReference type="NCBIfam" id="TIGR03177">
    <property type="entry name" value="pilus_cpaB"/>
    <property type="match status" value="1"/>
</dbReference>
<evidence type="ECO:0000313" key="3">
    <source>
        <dbReference type="EMBL" id="MFC1850805.1"/>
    </source>
</evidence>